<dbReference type="SUPFAM" id="SSF158446">
    <property type="entry name" value="IVS-encoded protein-like"/>
    <property type="match status" value="1"/>
</dbReference>
<accession>A0A2M6XAS8</accession>
<sequence length="120" mass="13849">MNDQKDKKFDLEQRCKDFFAKVIKLCKKIPINAITKRQVEQLIGAAGSIGANWFEASESESKKDFVHKVKISRKEAKESQLWLYGLGESCDQLEDECHDLIAEAREFVYIFTSMINKIKS</sequence>
<evidence type="ECO:0000313" key="2">
    <source>
        <dbReference type="Proteomes" id="UP000231214"/>
    </source>
</evidence>
<gene>
    <name evidence="1" type="ORF">COT66_01565</name>
</gene>
<dbReference type="AlphaFoldDB" id="A0A2M6XAS8"/>
<dbReference type="PANTHER" id="PTHR38471">
    <property type="entry name" value="FOUR HELIX BUNDLE PROTEIN"/>
    <property type="match status" value="1"/>
</dbReference>
<protein>
    <submittedName>
        <fullName evidence="1">Four helix bundle protein</fullName>
    </submittedName>
</protein>
<dbReference type="InterPro" id="IPR036583">
    <property type="entry name" value="23S_rRNA_IVS_sf"/>
</dbReference>
<dbReference type="Proteomes" id="UP000231214">
    <property type="component" value="Unassembled WGS sequence"/>
</dbReference>
<dbReference type="PANTHER" id="PTHR38471:SF2">
    <property type="entry name" value="FOUR HELIX BUNDLE PROTEIN"/>
    <property type="match status" value="1"/>
</dbReference>
<comment type="caution">
    <text evidence="1">The sequence shown here is derived from an EMBL/GenBank/DDBJ whole genome shotgun (WGS) entry which is preliminary data.</text>
</comment>
<proteinExistence type="predicted"/>
<name>A0A2M6XAS8_9BACT</name>
<dbReference type="EMBL" id="PEZK01000025">
    <property type="protein sequence ID" value="PIU02190.1"/>
    <property type="molecule type" value="Genomic_DNA"/>
</dbReference>
<dbReference type="NCBIfam" id="TIGR02436">
    <property type="entry name" value="four helix bundle protein"/>
    <property type="match status" value="1"/>
</dbReference>
<organism evidence="1 2">
    <name type="scientific">Candidatus Shapirobacteria bacterium CG09_land_8_20_14_0_10_49_15</name>
    <dbReference type="NCBI Taxonomy" id="1974482"/>
    <lineage>
        <taxon>Bacteria</taxon>
        <taxon>Candidatus Shapironibacteriota</taxon>
    </lineage>
</organism>
<dbReference type="InterPro" id="IPR012657">
    <property type="entry name" value="23S_rRNA-intervening_sequence"/>
</dbReference>
<dbReference type="Gene3D" id="1.20.1440.60">
    <property type="entry name" value="23S rRNA-intervening sequence"/>
    <property type="match status" value="1"/>
</dbReference>
<dbReference type="Pfam" id="PF05635">
    <property type="entry name" value="23S_rRNA_IVP"/>
    <property type="match status" value="1"/>
</dbReference>
<reference evidence="2" key="1">
    <citation type="submission" date="2017-09" db="EMBL/GenBank/DDBJ databases">
        <title>Depth-based differentiation of microbial function through sediment-hosted aquifers and enrichment of novel symbionts in the deep terrestrial subsurface.</title>
        <authorList>
            <person name="Probst A.J."/>
            <person name="Ladd B."/>
            <person name="Jarett J.K."/>
            <person name="Geller-Mcgrath D.E."/>
            <person name="Sieber C.M.K."/>
            <person name="Emerson J.B."/>
            <person name="Anantharaman K."/>
            <person name="Thomas B.C."/>
            <person name="Malmstrom R."/>
            <person name="Stieglmeier M."/>
            <person name="Klingl A."/>
            <person name="Woyke T."/>
            <person name="Ryan C.M."/>
            <person name="Banfield J.F."/>
        </authorList>
    </citation>
    <scope>NUCLEOTIDE SEQUENCE [LARGE SCALE GENOMIC DNA]</scope>
</reference>
<evidence type="ECO:0000313" key="1">
    <source>
        <dbReference type="EMBL" id="PIU02190.1"/>
    </source>
</evidence>